<dbReference type="AlphaFoldDB" id="A0A9Q0AVA5"/>
<dbReference type="EMBL" id="SDAQ01000312">
    <property type="protein sequence ID" value="KAI3527396.1"/>
    <property type="molecule type" value="Genomic_DNA"/>
</dbReference>
<evidence type="ECO:0000313" key="1">
    <source>
        <dbReference type="EMBL" id="KAI3527396.1"/>
    </source>
</evidence>
<reference evidence="1" key="1">
    <citation type="submission" date="2019-01" db="EMBL/GenBank/DDBJ databases">
        <title>Colletotrichum abscissum LGMF1257.</title>
        <authorList>
            <person name="Baroncelli R."/>
        </authorList>
    </citation>
    <scope>NUCLEOTIDE SEQUENCE</scope>
    <source>
        <strain evidence="1">Ca142</strain>
    </source>
</reference>
<organism evidence="1 2">
    <name type="scientific">Colletotrichum abscissum</name>
    <dbReference type="NCBI Taxonomy" id="1671311"/>
    <lineage>
        <taxon>Eukaryota</taxon>
        <taxon>Fungi</taxon>
        <taxon>Dikarya</taxon>
        <taxon>Ascomycota</taxon>
        <taxon>Pezizomycotina</taxon>
        <taxon>Sordariomycetes</taxon>
        <taxon>Hypocreomycetidae</taxon>
        <taxon>Glomerellales</taxon>
        <taxon>Glomerellaceae</taxon>
        <taxon>Colletotrichum</taxon>
        <taxon>Colletotrichum acutatum species complex</taxon>
    </lineage>
</organism>
<name>A0A9Q0AVA5_9PEZI</name>
<accession>A0A9Q0AVA5</accession>
<sequence length="69" mass="7599">MRAADAASLSAQAVAKLPRLSDPFGHHKAEFLSAEKAEDDVISCLLHKTFVSSRLKESPSRLRLVNHQD</sequence>
<keyword evidence="2" id="KW-1185">Reference proteome</keyword>
<protein>
    <submittedName>
        <fullName evidence="1">Uncharacterized protein</fullName>
    </submittedName>
</protein>
<comment type="caution">
    <text evidence="1">The sequence shown here is derived from an EMBL/GenBank/DDBJ whole genome shotgun (WGS) entry which is preliminary data.</text>
</comment>
<dbReference type="Proteomes" id="UP001056436">
    <property type="component" value="Unassembled WGS sequence"/>
</dbReference>
<gene>
    <name evidence="1" type="ORF">CABS02_15380</name>
</gene>
<proteinExistence type="predicted"/>
<evidence type="ECO:0000313" key="2">
    <source>
        <dbReference type="Proteomes" id="UP001056436"/>
    </source>
</evidence>